<organism evidence="2 3">
    <name type="scientific">Cymbomonas tetramitiformis</name>
    <dbReference type="NCBI Taxonomy" id="36881"/>
    <lineage>
        <taxon>Eukaryota</taxon>
        <taxon>Viridiplantae</taxon>
        <taxon>Chlorophyta</taxon>
        <taxon>Pyramimonadophyceae</taxon>
        <taxon>Pyramimonadales</taxon>
        <taxon>Pyramimonadaceae</taxon>
        <taxon>Cymbomonas</taxon>
    </lineage>
</organism>
<dbReference type="Proteomes" id="UP001190700">
    <property type="component" value="Unassembled WGS sequence"/>
</dbReference>
<sequence>MVMALSEDLRDWADDKERRGRWSKMRKVAMVTQHTRPMDLHNLNPLGRFAIASGSVFVTVCRDTHFATSVYGTGITSAFQIIENERWEYAARGLEYGEHSVRCCPAASKLLRPTWTVVDAQPTRVTTRVMEKVQRNFVPMTGQFLAGVHHKMEAGCRSHQLVASAANVANVLSGMGKAEDHNTKRQAMLSVYDPDLEVYKIVERKSSEMCEIRHLIDFPEVARKTTHGTPLPCNLIRPSPARSLPILGRHAPVKVQRARARQHLRASVAEMGRTTERSQSQSPTRHSPPPQGILVPCQASGGKPRRRATKKVRISDDGAAEEKPSKKGAGPSAGEHHCCTPRAAQMQLYVRVPRPRCAPSGRADNALASAFAHLEVDMRVPGILRAPREAPLAPPSALRLHRSAPLLELPMMKISEHSLCGSLRNYLNERATHSK</sequence>
<evidence type="ECO:0000256" key="1">
    <source>
        <dbReference type="SAM" id="MobiDB-lite"/>
    </source>
</evidence>
<gene>
    <name evidence="2" type="ORF">CYMTET_27337</name>
</gene>
<evidence type="ECO:0000313" key="3">
    <source>
        <dbReference type="Proteomes" id="UP001190700"/>
    </source>
</evidence>
<comment type="caution">
    <text evidence="2">The sequence shown here is derived from an EMBL/GenBank/DDBJ whole genome shotgun (WGS) entry which is preliminary data.</text>
</comment>
<dbReference type="EMBL" id="LGRX02014961">
    <property type="protein sequence ID" value="KAK3263889.1"/>
    <property type="molecule type" value="Genomic_DNA"/>
</dbReference>
<accession>A0AAE0FQ70</accession>
<feature type="compositionally biased region" description="Basic and acidic residues" evidence="1">
    <location>
        <begin position="313"/>
        <end position="325"/>
    </location>
</feature>
<keyword evidence="3" id="KW-1185">Reference proteome</keyword>
<proteinExistence type="predicted"/>
<evidence type="ECO:0000313" key="2">
    <source>
        <dbReference type="EMBL" id="KAK3263889.1"/>
    </source>
</evidence>
<reference evidence="2 3" key="1">
    <citation type="journal article" date="2015" name="Genome Biol. Evol.">
        <title>Comparative Genomics of a Bacterivorous Green Alga Reveals Evolutionary Causalities and Consequences of Phago-Mixotrophic Mode of Nutrition.</title>
        <authorList>
            <person name="Burns J.A."/>
            <person name="Paasch A."/>
            <person name="Narechania A."/>
            <person name="Kim E."/>
        </authorList>
    </citation>
    <scope>NUCLEOTIDE SEQUENCE [LARGE SCALE GENOMIC DNA]</scope>
    <source>
        <strain evidence="2 3">PLY_AMNH</strain>
    </source>
</reference>
<protein>
    <submittedName>
        <fullName evidence="2">Uncharacterized protein</fullName>
    </submittedName>
</protein>
<feature type="region of interest" description="Disordered" evidence="1">
    <location>
        <begin position="270"/>
        <end position="337"/>
    </location>
</feature>
<name>A0AAE0FQ70_9CHLO</name>
<dbReference type="AlphaFoldDB" id="A0AAE0FQ70"/>
<feature type="compositionally biased region" description="Basic residues" evidence="1">
    <location>
        <begin position="303"/>
        <end position="312"/>
    </location>
</feature>